<dbReference type="Pfam" id="PF00078">
    <property type="entry name" value="RVT_1"/>
    <property type="match status" value="1"/>
</dbReference>
<dbReference type="InterPro" id="IPR058912">
    <property type="entry name" value="HTH_animal"/>
</dbReference>
<protein>
    <recommendedName>
        <fullName evidence="1">Reverse transcriptase domain-containing protein</fullName>
    </recommendedName>
</protein>
<dbReference type="PANTHER" id="PTHR21301:SF10">
    <property type="entry name" value="REVERSE TRANSCRIPTASE DOMAIN-CONTAINING PROTEIN"/>
    <property type="match status" value="1"/>
</dbReference>
<proteinExistence type="predicted"/>
<dbReference type="Proteomes" id="UP000663845">
    <property type="component" value="Unassembled WGS sequence"/>
</dbReference>
<dbReference type="EMBL" id="CAJNOG010002802">
    <property type="protein sequence ID" value="CAF1517797.1"/>
    <property type="molecule type" value="Genomic_DNA"/>
</dbReference>
<dbReference type="InterPro" id="IPR043502">
    <property type="entry name" value="DNA/RNA_pol_sf"/>
</dbReference>
<dbReference type="EMBL" id="CAJOAZ010008008">
    <property type="protein sequence ID" value="CAF4175419.1"/>
    <property type="molecule type" value="Genomic_DNA"/>
</dbReference>
<dbReference type="CDD" id="cd00304">
    <property type="entry name" value="RT_like"/>
    <property type="match status" value="1"/>
</dbReference>
<name>A0A815UC85_9BILA</name>
<dbReference type="SUPFAM" id="SSF56672">
    <property type="entry name" value="DNA/RNA polymerases"/>
    <property type="match status" value="1"/>
</dbReference>
<dbReference type="AlphaFoldDB" id="A0A815UC85"/>
<dbReference type="Pfam" id="PF26215">
    <property type="entry name" value="HTH_animal"/>
    <property type="match status" value="1"/>
</dbReference>
<organism evidence="2 4">
    <name type="scientific">Adineta steineri</name>
    <dbReference type="NCBI Taxonomy" id="433720"/>
    <lineage>
        <taxon>Eukaryota</taxon>
        <taxon>Metazoa</taxon>
        <taxon>Spiralia</taxon>
        <taxon>Gnathifera</taxon>
        <taxon>Rotifera</taxon>
        <taxon>Eurotatoria</taxon>
        <taxon>Bdelloidea</taxon>
        <taxon>Adinetida</taxon>
        <taxon>Adinetidae</taxon>
        <taxon>Adineta</taxon>
    </lineage>
</organism>
<evidence type="ECO:0000259" key="1">
    <source>
        <dbReference type="PROSITE" id="PS50878"/>
    </source>
</evidence>
<dbReference type="InterPro" id="IPR000477">
    <property type="entry name" value="RT_dom"/>
</dbReference>
<comment type="caution">
    <text evidence="2">The sequence shown here is derived from an EMBL/GenBank/DDBJ whole genome shotgun (WGS) entry which is preliminary data.</text>
</comment>
<dbReference type="PANTHER" id="PTHR21301">
    <property type="entry name" value="REVERSE TRANSCRIPTASE"/>
    <property type="match status" value="1"/>
</dbReference>
<dbReference type="PROSITE" id="PS50878">
    <property type="entry name" value="RT_POL"/>
    <property type="match status" value="1"/>
</dbReference>
<evidence type="ECO:0000313" key="4">
    <source>
        <dbReference type="Proteomes" id="UP000663845"/>
    </source>
</evidence>
<reference evidence="2" key="1">
    <citation type="submission" date="2021-02" db="EMBL/GenBank/DDBJ databases">
        <authorList>
            <person name="Nowell W R."/>
        </authorList>
    </citation>
    <scope>NUCLEOTIDE SEQUENCE</scope>
</reference>
<sequence>MTLPNTNIAGYLNYNYGQSTVQNYDDTKKAHERFQSLLLDLQFLKSCRSKDIIPKFLIFKTANNNLSSSSVYKDCQRRLLNVEINSKYRELNFYKNNYMFFLDELKKTIPENVLQHVSEYMKNRSDAVLFAKEKNVKEKMEAFEIYDDKIYRVDRNIVKNLSSRILTDEEIDCLAHGLDFGLIPKNVDDMDIISNIENFFSRVTDIFENHKKIASELKDNDKFIAADVRVLNTKELSLASSLRSITDSFRSQAHQFEKKQNRITIEQQNYRNILTNLRKDKLITIARPDKGRGIVILNKADYLSKIHTILNDSSKFQCLTEDPTISRETKLRNLLNRLFNDGHISEAFRNRARSTGSLPGRLYGLPKTHKKDVPLRPVLSAIGTFNYGLAKSLTPILSTIIKKHNTIRDSFSFVKELLALPKSMSKYKMVSFDIASLYTNVPLNETIDIILEHLYDGDITPPVMDRKDMKKLLILATQNSHFLFDGKLYDQIDGVSMGSPLAPLLAEIFLQNFEKKYLSSLETMGIFYWKRFVDDTFVLIDSTSSVKDICNTLSQFHKSIKFTCEEEDRYTNKLPFLDVLVQRKPDEGFHTRIYRKPTFTGHITKWDSFVPKNYKYSALSTMVYRAIKICSSYDLLHRELNSIRSIARRNGYPSSLLNSIIRRQLDLLYTAPKPILPPPLTNDTVVFRVPYFGPLSQIYAKRITSTINRNYPLKQIRVILDVTERIGNSFTLKDPIPENMQSGVVYEATCPDCNMKYIGKTYRHYKTRIHEHLNDQKNDLCLKKIITKPISKKKNKKSILKPIIEQKGPVTRSQTGKSPKIPVKMSEEDIDKLLQQTRIIDKQLIKKKNESAISKHYFTTGHIFHNSDFKIKLKERHKYKLLIKESIKIRTNRPQLNKGIRSTPLYIYPEGIQQKNKQLNHNNQDIPISSSTQPIVRN</sequence>
<gene>
    <name evidence="2" type="ORF">JYZ213_LOCUS44401</name>
    <name evidence="3" type="ORF">OXD698_LOCUS39415</name>
</gene>
<feature type="domain" description="Reverse transcriptase" evidence="1">
    <location>
        <begin position="346"/>
        <end position="604"/>
    </location>
</feature>
<dbReference type="Proteomes" id="UP000663844">
    <property type="component" value="Unassembled WGS sequence"/>
</dbReference>
<accession>A0A815UC85</accession>
<evidence type="ECO:0000313" key="2">
    <source>
        <dbReference type="EMBL" id="CAF1517797.1"/>
    </source>
</evidence>
<evidence type="ECO:0000313" key="3">
    <source>
        <dbReference type="EMBL" id="CAF4175419.1"/>
    </source>
</evidence>